<organism evidence="2">
    <name type="scientific">Chlorobaculum parvum</name>
    <dbReference type="NCBI Taxonomy" id="274539"/>
    <lineage>
        <taxon>Bacteria</taxon>
        <taxon>Pseudomonadati</taxon>
        <taxon>Chlorobiota</taxon>
        <taxon>Chlorobiia</taxon>
        <taxon>Chlorobiales</taxon>
        <taxon>Chlorobiaceae</taxon>
        <taxon>Chlorobaculum</taxon>
    </lineage>
</organism>
<feature type="chain" id="PRO_5028273944" description="Porin" evidence="1">
    <location>
        <begin position="26"/>
        <end position="227"/>
    </location>
</feature>
<reference evidence="2" key="1">
    <citation type="journal article" date="2020" name="mSystems">
        <title>Genome- and Community-Level Interaction Insights into Carbon Utilization and Element Cycling Functions of Hydrothermarchaeota in Hydrothermal Sediment.</title>
        <authorList>
            <person name="Zhou Z."/>
            <person name="Liu Y."/>
            <person name="Xu W."/>
            <person name="Pan J."/>
            <person name="Luo Z.H."/>
            <person name="Li M."/>
        </authorList>
    </citation>
    <scope>NUCLEOTIDE SEQUENCE [LARGE SCALE GENOMIC DNA]</scope>
    <source>
        <strain evidence="2">HyVt-633</strain>
    </source>
</reference>
<dbReference type="Pfam" id="PF09694">
    <property type="entry name" value="Gcw_chp"/>
    <property type="match status" value="1"/>
</dbReference>
<accession>A0A7C5DE92</accession>
<protein>
    <recommendedName>
        <fullName evidence="3">Porin</fullName>
    </recommendedName>
</protein>
<evidence type="ECO:0000256" key="1">
    <source>
        <dbReference type="SAM" id="SignalP"/>
    </source>
</evidence>
<gene>
    <name evidence="2" type="ORF">ENL07_02000</name>
</gene>
<dbReference type="AlphaFoldDB" id="A0A7C5DE92"/>
<name>A0A7C5DE92_9CHLB</name>
<keyword evidence="1" id="KW-0732">Signal</keyword>
<feature type="signal peptide" evidence="1">
    <location>
        <begin position="1"/>
        <end position="25"/>
    </location>
</feature>
<dbReference type="Proteomes" id="UP000886058">
    <property type="component" value="Unassembled WGS sequence"/>
</dbReference>
<sequence>MKKTTKLIALAAVLFAGFGSSNAMAGDGSGDEGFSLGADLVSSYVWRGSSLDNSVNVQPNLSYTLENGISLGLWGSYGLSADGGDRYKEVDVTISVPVGPVTLAVTDYNANPEAGDTFDFAEDGNNTIEVSAAYSYENIGLMAGVFVAANDYDNAWYCEATYQFYDKDGYTATAVAGLGNECYYGDGEGKKLAIVNTGIAVSKDRYTASAIYNPDTEESYLVFMASF</sequence>
<dbReference type="InterPro" id="IPR010239">
    <property type="entry name" value="CHP02001"/>
</dbReference>
<evidence type="ECO:0000313" key="2">
    <source>
        <dbReference type="EMBL" id="HHE31428.1"/>
    </source>
</evidence>
<dbReference type="EMBL" id="DRSQ01000044">
    <property type="protein sequence ID" value="HHE31428.1"/>
    <property type="molecule type" value="Genomic_DNA"/>
</dbReference>
<comment type="caution">
    <text evidence="2">The sequence shown here is derived from an EMBL/GenBank/DDBJ whole genome shotgun (WGS) entry which is preliminary data.</text>
</comment>
<evidence type="ECO:0008006" key="3">
    <source>
        <dbReference type="Google" id="ProtNLM"/>
    </source>
</evidence>
<proteinExistence type="predicted"/>